<proteinExistence type="predicted"/>
<feature type="domain" description="DUF7689" evidence="1">
    <location>
        <begin position="19"/>
        <end position="139"/>
    </location>
</feature>
<keyword evidence="3" id="KW-1185">Reference proteome</keyword>
<evidence type="ECO:0000313" key="2">
    <source>
        <dbReference type="EMBL" id="NAY91714.1"/>
    </source>
</evidence>
<dbReference type="InterPro" id="IPR056106">
    <property type="entry name" value="DUF7689"/>
</dbReference>
<name>A0A964TBB1_9FLAO</name>
<organism evidence="2 3">
    <name type="scientific">Flagellimonas ochracea</name>
    <dbReference type="NCBI Taxonomy" id="2696472"/>
    <lineage>
        <taxon>Bacteria</taxon>
        <taxon>Pseudomonadati</taxon>
        <taxon>Bacteroidota</taxon>
        <taxon>Flavobacteriia</taxon>
        <taxon>Flavobacteriales</taxon>
        <taxon>Flavobacteriaceae</taxon>
        <taxon>Flagellimonas</taxon>
    </lineage>
</organism>
<dbReference type="AlphaFoldDB" id="A0A964TBB1"/>
<sequence>MTRISFPNFPNSHRDPFLITSTFTTNYNCIAWAYGDDTKWYWPDPDYIFYWPPGIPREITIEAFIELFRSIGYDICPNGDKEENIEKIAIFTDNNGEPKHAARQLPEGIWTSKLGPNIDVSHSITSMEGGEYGNVRVYMFRNL</sequence>
<accession>A0A964TBB1</accession>
<dbReference type="RefSeq" id="WP_166523122.1">
    <property type="nucleotide sequence ID" value="NZ_JAAABI010000002.1"/>
</dbReference>
<gene>
    <name evidence="2" type="ORF">GTQ34_07285</name>
</gene>
<protein>
    <recommendedName>
        <fullName evidence="1">DUF7689 domain-containing protein</fullName>
    </recommendedName>
</protein>
<evidence type="ECO:0000259" key="1">
    <source>
        <dbReference type="Pfam" id="PF24738"/>
    </source>
</evidence>
<evidence type="ECO:0000313" key="3">
    <source>
        <dbReference type="Proteomes" id="UP000667650"/>
    </source>
</evidence>
<reference evidence="2" key="1">
    <citation type="submission" date="2020-01" db="EMBL/GenBank/DDBJ databases">
        <title>Muricauda ochracea sp. nov., isolated from a tidal flat of Garorim bay in Korea.</title>
        <authorList>
            <person name="Kim D."/>
            <person name="Yoo Y."/>
            <person name="Kim J.-J."/>
        </authorList>
    </citation>
    <scope>NUCLEOTIDE SEQUENCE</scope>
    <source>
        <strain evidence="2">JGD-17</strain>
    </source>
</reference>
<dbReference type="Pfam" id="PF24738">
    <property type="entry name" value="DUF7689"/>
    <property type="match status" value="1"/>
</dbReference>
<comment type="caution">
    <text evidence="2">The sequence shown here is derived from an EMBL/GenBank/DDBJ whole genome shotgun (WGS) entry which is preliminary data.</text>
</comment>
<dbReference type="Proteomes" id="UP000667650">
    <property type="component" value="Unassembled WGS sequence"/>
</dbReference>
<dbReference type="EMBL" id="JAAABI010000002">
    <property type="protein sequence ID" value="NAY91714.1"/>
    <property type="molecule type" value="Genomic_DNA"/>
</dbReference>